<dbReference type="AlphaFoldDB" id="A0A1I4A7E2"/>
<protein>
    <submittedName>
        <fullName evidence="1">Chloramphenicol phosphotransferase-like protein</fullName>
    </submittedName>
</protein>
<evidence type="ECO:0000313" key="2">
    <source>
        <dbReference type="Proteomes" id="UP000323300"/>
    </source>
</evidence>
<sequence length="127" mass="14759">MREAFFDGFERSLVAYIQAGNSLIVEYIMETPEWMRRMVRLLQGYDVFFVGVRCSLAELERRELARGDRPIGDARRDHHTIHEYCTYDAELDGMLLPDVNAAKLISLWQTRQRPSAFERMANAVEAS</sequence>
<dbReference type="Pfam" id="PF07931">
    <property type="entry name" value="CPT"/>
    <property type="match status" value="1"/>
</dbReference>
<keyword evidence="2" id="KW-1185">Reference proteome</keyword>
<gene>
    <name evidence="1" type="ORF">SAMN04488498_107200</name>
</gene>
<dbReference type="InterPro" id="IPR027417">
    <property type="entry name" value="P-loop_NTPase"/>
</dbReference>
<accession>A0A1I4A7E2</accession>
<proteinExistence type="predicted"/>
<organism evidence="1 2">
    <name type="scientific">Neomesorhizobium albiziae</name>
    <dbReference type="NCBI Taxonomy" id="335020"/>
    <lineage>
        <taxon>Bacteria</taxon>
        <taxon>Pseudomonadati</taxon>
        <taxon>Pseudomonadota</taxon>
        <taxon>Alphaproteobacteria</taxon>
        <taxon>Hyphomicrobiales</taxon>
        <taxon>Phyllobacteriaceae</taxon>
        <taxon>Neomesorhizobium</taxon>
    </lineage>
</organism>
<dbReference type="GO" id="GO:0016740">
    <property type="term" value="F:transferase activity"/>
    <property type="evidence" value="ECO:0007669"/>
    <property type="project" value="UniProtKB-KW"/>
</dbReference>
<name>A0A1I4A7E2_9HYPH</name>
<keyword evidence="1" id="KW-0808">Transferase</keyword>
<dbReference type="Gene3D" id="3.40.50.300">
    <property type="entry name" value="P-loop containing nucleotide triphosphate hydrolases"/>
    <property type="match status" value="1"/>
</dbReference>
<evidence type="ECO:0000313" key="1">
    <source>
        <dbReference type="EMBL" id="SFK52342.1"/>
    </source>
</evidence>
<dbReference type="Proteomes" id="UP000323300">
    <property type="component" value="Unassembled WGS sequence"/>
</dbReference>
<reference evidence="1 2" key="1">
    <citation type="submission" date="2016-10" db="EMBL/GenBank/DDBJ databases">
        <authorList>
            <person name="Varghese N."/>
            <person name="Submissions S."/>
        </authorList>
    </citation>
    <scope>NUCLEOTIDE SEQUENCE [LARGE SCALE GENOMIC DNA]</scope>
    <source>
        <strain evidence="1 2">DSM 21822</strain>
    </source>
</reference>
<dbReference type="EMBL" id="FOSL01000007">
    <property type="protein sequence ID" value="SFK52342.1"/>
    <property type="molecule type" value="Genomic_DNA"/>
</dbReference>